<sequence>MNTPFLNPDPNQKNLAVGQSARRTGWRYLFLLFFILAAGSAGTLYVQFRAGSPQQVTQESKTLESGHEAQSHRIGFDTTDELSEWVIHHFKEGAQAKLMRDESNDIIMDVVSSDDASLILTKAPTAISQHPRFKWDWRVLEFPKGKDNKKFGAWHESDYGARVYVVFEGLTDATSETIVYIWDEHFPPGTFTGMPFFPHIKLFVIQNAPAGEWHREVREVYADYETLFGKKPKKNIRAVGMMTDTNDTHTTAHAQYKHLSIVISQSASEENKNEKPSKWKILGWTEGFKTGWAKSAEWVAASGEALLKKLKIKR</sequence>
<dbReference type="AlphaFoldDB" id="A0A2H0LND7"/>
<accession>A0A2H0LND7</accession>
<keyword evidence="1" id="KW-0472">Membrane</keyword>
<gene>
    <name evidence="2" type="ORF">COV74_07105</name>
</gene>
<dbReference type="EMBL" id="PCVY01000058">
    <property type="protein sequence ID" value="PIQ85929.1"/>
    <property type="molecule type" value="Genomic_DNA"/>
</dbReference>
<feature type="transmembrane region" description="Helical" evidence="1">
    <location>
        <begin position="28"/>
        <end position="48"/>
    </location>
</feature>
<evidence type="ECO:0000256" key="1">
    <source>
        <dbReference type="SAM" id="Phobius"/>
    </source>
</evidence>
<protein>
    <recommendedName>
        <fullName evidence="4">DUF3047 domain-containing protein</fullName>
    </recommendedName>
</protein>
<dbReference type="Proteomes" id="UP000230859">
    <property type="component" value="Unassembled WGS sequence"/>
</dbReference>
<name>A0A2H0LND7_9BACT</name>
<comment type="caution">
    <text evidence="2">The sequence shown here is derived from an EMBL/GenBank/DDBJ whole genome shotgun (WGS) entry which is preliminary data.</text>
</comment>
<dbReference type="Pfam" id="PF11249">
    <property type="entry name" value="DUF3047"/>
    <property type="match status" value="1"/>
</dbReference>
<reference evidence="2 3" key="1">
    <citation type="submission" date="2017-09" db="EMBL/GenBank/DDBJ databases">
        <title>Depth-based differentiation of microbial function through sediment-hosted aquifers and enrichment of novel symbionts in the deep terrestrial subsurface.</title>
        <authorList>
            <person name="Probst A.J."/>
            <person name="Ladd B."/>
            <person name="Jarett J.K."/>
            <person name="Geller-Mcgrath D.E."/>
            <person name="Sieber C.M."/>
            <person name="Emerson J.B."/>
            <person name="Anantharaman K."/>
            <person name="Thomas B.C."/>
            <person name="Malmstrom R."/>
            <person name="Stieglmeier M."/>
            <person name="Klingl A."/>
            <person name="Woyke T."/>
            <person name="Ryan C.M."/>
            <person name="Banfield J.F."/>
        </authorList>
    </citation>
    <scope>NUCLEOTIDE SEQUENCE [LARGE SCALE GENOMIC DNA]</scope>
    <source>
        <strain evidence="2">CG11_big_fil_rev_8_21_14_0_20_45_26</strain>
    </source>
</reference>
<organism evidence="2 3">
    <name type="scientific">Candidatus Abzuiibacterium crystallinum</name>
    <dbReference type="NCBI Taxonomy" id="1974748"/>
    <lineage>
        <taxon>Bacteria</taxon>
        <taxon>Pseudomonadati</taxon>
        <taxon>Candidatus Omnitrophota</taxon>
        <taxon>Candidatus Abzuiibacterium</taxon>
    </lineage>
</organism>
<proteinExistence type="predicted"/>
<keyword evidence="1" id="KW-0812">Transmembrane</keyword>
<evidence type="ECO:0000313" key="3">
    <source>
        <dbReference type="Proteomes" id="UP000230859"/>
    </source>
</evidence>
<keyword evidence="1" id="KW-1133">Transmembrane helix</keyword>
<evidence type="ECO:0008006" key="4">
    <source>
        <dbReference type="Google" id="ProtNLM"/>
    </source>
</evidence>
<dbReference type="InterPro" id="IPR021409">
    <property type="entry name" value="DUF3047"/>
</dbReference>
<evidence type="ECO:0000313" key="2">
    <source>
        <dbReference type="EMBL" id="PIQ85929.1"/>
    </source>
</evidence>